<dbReference type="SUPFAM" id="SSF51905">
    <property type="entry name" value="FAD/NAD(P)-binding domain"/>
    <property type="match status" value="1"/>
</dbReference>
<evidence type="ECO:0000313" key="3">
    <source>
        <dbReference type="EMBL" id="KFB09209.1"/>
    </source>
</evidence>
<keyword evidence="1" id="KW-0560">Oxidoreductase</keyword>
<evidence type="ECO:0000256" key="1">
    <source>
        <dbReference type="ARBA" id="ARBA00023002"/>
    </source>
</evidence>
<gene>
    <name evidence="3" type="ORF">EL18_00224</name>
</gene>
<dbReference type="GO" id="GO:0016491">
    <property type="term" value="F:oxidoreductase activity"/>
    <property type="evidence" value="ECO:0007669"/>
    <property type="project" value="UniProtKB-KW"/>
</dbReference>
<keyword evidence="4" id="KW-1185">Reference proteome</keyword>
<dbReference type="Gene3D" id="3.30.9.10">
    <property type="entry name" value="D-Amino Acid Oxidase, subunit A, domain 2"/>
    <property type="match status" value="1"/>
</dbReference>
<dbReference type="PATRIC" id="fig|472175.3.peg.231"/>
<reference evidence="3 4" key="1">
    <citation type="submission" date="2014-05" db="EMBL/GenBank/DDBJ databases">
        <title>Draft Genome Sequence of Nitratireductor basaltis Strain UMTGB225, A Marine Bacterium Isolated from Green Barrel Tunicate.</title>
        <authorList>
            <person name="Gan H.Y."/>
        </authorList>
    </citation>
    <scope>NUCLEOTIDE SEQUENCE [LARGE SCALE GENOMIC DNA]</scope>
    <source>
        <strain evidence="3 4">UMTGB225</strain>
    </source>
</reference>
<dbReference type="RefSeq" id="WP_036478906.1">
    <property type="nucleotide sequence ID" value="NZ_JMQM01000001.1"/>
</dbReference>
<dbReference type="OrthoDB" id="9814969at2"/>
<dbReference type="InterPro" id="IPR006076">
    <property type="entry name" value="FAD-dep_OxRdtase"/>
</dbReference>
<organism evidence="3 4">
    <name type="scientific">Nitratireductor basaltis</name>
    <dbReference type="NCBI Taxonomy" id="472175"/>
    <lineage>
        <taxon>Bacteria</taxon>
        <taxon>Pseudomonadati</taxon>
        <taxon>Pseudomonadota</taxon>
        <taxon>Alphaproteobacteria</taxon>
        <taxon>Hyphomicrobiales</taxon>
        <taxon>Phyllobacteriaceae</taxon>
        <taxon>Nitratireductor</taxon>
    </lineage>
</organism>
<accession>A0A084U8C3</accession>
<feature type="domain" description="FAD dependent oxidoreductase" evidence="2">
    <location>
        <begin position="31"/>
        <end position="382"/>
    </location>
</feature>
<dbReference type="PANTHER" id="PTHR13847">
    <property type="entry name" value="SARCOSINE DEHYDROGENASE-RELATED"/>
    <property type="match status" value="1"/>
</dbReference>
<protein>
    <submittedName>
        <fullName evidence="3">FAD dependent oxidoreductase</fullName>
    </submittedName>
</protein>
<dbReference type="Pfam" id="PF01266">
    <property type="entry name" value="DAO"/>
    <property type="match status" value="1"/>
</dbReference>
<name>A0A084U8C3_9HYPH</name>
<sequence>MTTFLPADSLWAATAPQPPKALPLEGAGTADIAIVGAGYTGLSAALHLAQQGVSVVVLEAMEIGHGGSGRNKGLVNAGMWVLPDDLPATLGAPHGERLLNLLADAPSLVYELVDRHGMNCEAVRKGTLHLAADATGLKQLQTRAAQWQARNAPVELLDAGETARLTGTGSYHGALLDRRAGTIQPLAYARELARAAIQAGATIHTQSPAVKVVRAGSDWCVETPKGHVTASRIIVATNAYTVNLWPQLRSELVFLPYFNFATEPLPASLGHTILPEGHGAWDTKKVLTSFRKDQTGRFIFGSVGMLEGMDARVHALWARRRMEKLFPQLKGIAFQKSWYGMIGMTDDHLPRFHKLDENIFGFSGYNGRGIAPGTVFGRVLADFATDRISAAGLPLPVTQPRPRKIRGIQEAGIRHGASALHLLRSFI</sequence>
<dbReference type="AlphaFoldDB" id="A0A084U8C3"/>
<dbReference type="InterPro" id="IPR036188">
    <property type="entry name" value="FAD/NAD-bd_sf"/>
</dbReference>
<dbReference type="STRING" id="472175.EL18_00224"/>
<comment type="caution">
    <text evidence="3">The sequence shown here is derived from an EMBL/GenBank/DDBJ whole genome shotgun (WGS) entry which is preliminary data.</text>
</comment>
<dbReference type="Proteomes" id="UP000053675">
    <property type="component" value="Unassembled WGS sequence"/>
</dbReference>
<dbReference type="PANTHER" id="PTHR13847:SF281">
    <property type="entry name" value="FAD DEPENDENT OXIDOREDUCTASE DOMAIN-CONTAINING PROTEIN"/>
    <property type="match status" value="1"/>
</dbReference>
<evidence type="ECO:0000313" key="4">
    <source>
        <dbReference type="Proteomes" id="UP000053675"/>
    </source>
</evidence>
<proteinExistence type="predicted"/>
<dbReference type="Gene3D" id="3.50.50.60">
    <property type="entry name" value="FAD/NAD(P)-binding domain"/>
    <property type="match status" value="1"/>
</dbReference>
<dbReference type="eggNOG" id="COG0665">
    <property type="taxonomic scope" value="Bacteria"/>
</dbReference>
<dbReference type="GO" id="GO:0005737">
    <property type="term" value="C:cytoplasm"/>
    <property type="evidence" value="ECO:0007669"/>
    <property type="project" value="TreeGrafter"/>
</dbReference>
<dbReference type="EMBL" id="JMQM01000001">
    <property type="protein sequence ID" value="KFB09209.1"/>
    <property type="molecule type" value="Genomic_DNA"/>
</dbReference>
<evidence type="ECO:0000259" key="2">
    <source>
        <dbReference type="Pfam" id="PF01266"/>
    </source>
</evidence>